<comment type="cofactor">
    <cofactor evidence="7">
        <name>heme b</name>
        <dbReference type="ChEBI" id="CHEBI:60344"/>
    </cofactor>
    <text evidence="7">Binds 1 heme b (iron(II)-protoporphyrin IX) group per subunit.</text>
</comment>
<evidence type="ECO:0000313" key="9">
    <source>
        <dbReference type="EMBL" id="AMY09922.1"/>
    </source>
</evidence>
<dbReference type="EMBL" id="CP015136">
    <property type="protein sequence ID" value="AMY09922.1"/>
    <property type="molecule type" value="Genomic_DNA"/>
</dbReference>
<name>A0A143PMV8_LUTPR</name>
<keyword evidence="7" id="KW-0288">FMN</keyword>
<feature type="transmembrane region" description="Helical" evidence="7">
    <location>
        <begin position="99"/>
        <end position="117"/>
    </location>
</feature>
<keyword evidence="7" id="KW-0285">Flavoprotein</keyword>
<comment type="cofactor">
    <cofactor evidence="7">
        <name>FMN</name>
        <dbReference type="ChEBI" id="CHEBI:58210"/>
    </cofactor>
    <text evidence="7">Binds 1 FMN per subunit.</text>
</comment>
<keyword evidence="5 7" id="KW-0408">Iron</keyword>
<dbReference type="KEGG" id="abac:LuPra_03149"/>
<evidence type="ECO:0000256" key="2">
    <source>
        <dbReference type="ARBA" id="ARBA00022448"/>
    </source>
</evidence>
<comment type="caution">
    <text evidence="7">Lacks conserved residue(s) required for the propagation of feature annotation.</text>
</comment>
<comment type="subcellular location">
    <subcellularLocation>
        <location evidence="7">Cell membrane</location>
        <topology evidence="7">Multi-pass membrane protein</topology>
    </subcellularLocation>
    <subcellularLocation>
        <location evidence="1">Membrane</location>
        <topology evidence="1">Multi-pass membrane protein</topology>
    </subcellularLocation>
</comment>
<comment type="similarity">
    <text evidence="7">Belongs to the MsrQ family.</text>
</comment>
<organism evidence="9 10">
    <name type="scientific">Luteitalea pratensis</name>
    <dbReference type="NCBI Taxonomy" id="1855912"/>
    <lineage>
        <taxon>Bacteria</taxon>
        <taxon>Pseudomonadati</taxon>
        <taxon>Acidobacteriota</taxon>
        <taxon>Vicinamibacteria</taxon>
        <taxon>Vicinamibacterales</taxon>
        <taxon>Vicinamibacteraceae</taxon>
        <taxon>Luteitalea</taxon>
    </lineage>
</organism>
<dbReference type="Proteomes" id="UP000076079">
    <property type="component" value="Chromosome"/>
</dbReference>
<evidence type="ECO:0000313" key="10">
    <source>
        <dbReference type="Proteomes" id="UP000076079"/>
    </source>
</evidence>
<evidence type="ECO:0000259" key="8">
    <source>
        <dbReference type="Pfam" id="PF01794"/>
    </source>
</evidence>
<keyword evidence="2 7" id="KW-0813">Transport</keyword>
<dbReference type="GO" id="GO:0030091">
    <property type="term" value="P:protein repair"/>
    <property type="evidence" value="ECO:0007669"/>
    <property type="project" value="UniProtKB-UniRule"/>
</dbReference>
<feature type="domain" description="Ferric oxidoreductase" evidence="8">
    <location>
        <begin position="66"/>
        <end position="179"/>
    </location>
</feature>
<dbReference type="InterPro" id="IPR013130">
    <property type="entry name" value="Fe3_Rdtase_TM_dom"/>
</dbReference>
<accession>A0A143PMV8</accession>
<dbReference type="InterPro" id="IPR022837">
    <property type="entry name" value="MsrQ-like"/>
</dbReference>
<dbReference type="GO" id="GO:0010181">
    <property type="term" value="F:FMN binding"/>
    <property type="evidence" value="ECO:0007669"/>
    <property type="project" value="UniProtKB-UniRule"/>
</dbReference>
<comment type="subunit">
    <text evidence="7">Heterodimer of a catalytic subunit (MsrP) and a heme-binding subunit (MsrQ).</text>
</comment>
<dbReference type="GO" id="GO:0046872">
    <property type="term" value="F:metal ion binding"/>
    <property type="evidence" value="ECO:0007669"/>
    <property type="project" value="UniProtKB-KW"/>
</dbReference>
<evidence type="ECO:0000256" key="5">
    <source>
        <dbReference type="ARBA" id="ARBA00023004"/>
    </source>
</evidence>
<evidence type="ECO:0000256" key="4">
    <source>
        <dbReference type="ARBA" id="ARBA00022989"/>
    </source>
</evidence>
<dbReference type="GO" id="GO:0020037">
    <property type="term" value="F:heme binding"/>
    <property type="evidence" value="ECO:0007669"/>
    <property type="project" value="UniProtKB-UniRule"/>
</dbReference>
<feature type="transmembrane region" description="Helical" evidence="7">
    <location>
        <begin position="170"/>
        <end position="189"/>
    </location>
</feature>
<dbReference type="PANTHER" id="PTHR36964">
    <property type="entry name" value="PROTEIN-METHIONINE-SULFOXIDE REDUCTASE HEME-BINDING SUBUNIT MSRQ"/>
    <property type="match status" value="1"/>
</dbReference>
<keyword evidence="4 7" id="KW-1133">Transmembrane helix</keyword>
<evidence type="ECO:0000256" key="1">
    <source>
        <dbReference type="ARBA" id="ARBA00004141"/>
    </source>
</evidence>
<dbReference type="PANTHER" id="PTHR36964:SF1">
    <property type="entry name" value="PROTEIN-METHIONINE-SULFOXIDE REDUCTASE HEME-BINDING SUBUNIT MSRQ"/>
    <property type="match status" value="1"/>
</dbReference>
<dbReference type="AlphaFoldDB" id="A0A143PMV8"/>
<evidence type="ECO:0000256" key="6">
    <source>
        <dbReference type="ARBA" id="ARBA00023136"/>
    </source>
</evidence>
<proteinExistence type="inferred from homology"/>
<keyword evidence="10" id="KW-1185">Reference proteome</keyword>
<dbReference type="GO" id="GO:0016679">
    <property type="term" value="F:oxidoreductase activity, acting on diphenols and related substances as donors"/>
    <property type="evidence" value="ECO:0007669"/>
    <property type="project" value="TreeGrafter"/>
</dbReference>
<keyword evidence="7" id="KW-0479">Metal-binding</keyword>
<gene>
    <name evidence="9" type="primary">yedZ</name>
    <name evidence="7" type="synonym">msrQ</name>
    <name evidence="9" type="ORF">LuPra_03149</name>
</gene>
<dbReference type="STRING" id="1855912.LuPra_03149"/>
<feature type="transmembrane region" description="Helical" evidence="7">
    <location>
        <begin position="137"/>
        <end position="158"/>
    </location>
</feature>
<keyword evidence="3 7" id="KW-0812">Transmembrane</keyword>
<keyword evidence="7" id="KW-1003">Cell membrane</keyword>
<sequence>MTAALWAVVTGRTDGPLGERSLPSMTPRQAKPIIWLLCLTPLAWLVYRVVSGRLSANPIDDITDFTGQWSLRLLLVSLSVTPIRRLAGWNGIIQWRRLLGLFTFFYVCLHLSTYVVLDQFFDPTSIVADIAKRRYITVGLTGFLILLPLAITSTTGWIRRLGRRWQRLHRFVYLAAVCGVIHLLWIVKGDDLREPALYGSILAVLMAIRAYYWTR</sequence>
<reference evidence="9 10" key="1">
    <citation type="journal article" date="2016" name="Genome Announc.">
        <title>First Complete Genome Sequence of a Subdivision 6 Acidobacterium Strain.</title>
        <authorList>
            <person name="Huang S."/>
            <person name="Vieira S."/>
            <person name="Bunk B."/>
            <person name="Riedel T."/>
            <person name="Sproer C."/>
            <person name="Overmann J."/>
        </authorList>
    </citation>
    <scope>NUCLEOTIDE SEQUENCE [LARGE SCALE GENOMIC DNA]</scope>
    <source>
        <strain evidence="10">DSM 100886 HEG_-6_39</strain>
    </source>
</reference>
<evidence type="ECO:0000256" key="3">
    <source>
        <dbReference type="ARBA" id="ARBA00022692"/>
    </source>
</evidence>
<keyword evidence="6 7" id="KW-0472">Membrane</keyword>
<comment type="function">
    <text evidence="7">Part of the MsrPQ system that repairs oxidized cell envelope proteins containing methionine sulfoxide residues (Met-O), using respiratory chain electrons. Thus protects these proteins from oxidative-stress damage caused by reactive species of oxygen and chlorine. MsrPQ is essential for the maintenance of envelope integrity under bleach stress, rescuing a wide series of structurally unrelated cell envelope proteins from methionine oxidation. MsrQ provides electrons for reduction to the reductase catalytic subunit MsrP, using the quinone pool of the respiratory chain.</text>
</comment>
<dbReference type="HAMAP" id="MF_01207">
    <property type="entry name" value="MsrQ"/>
    <property type="match status" value="1"/>
</dbReference>
<feature type="transmembrane region" description="Helical" evidence="7">
    <location>
        <begin position="195"/>
        <end position="212"/>
    </location>
</feature>
<feature type="transmembrane region" description="Helical" evidence="7">
    <location>
        <begin position="33"/>
        <end position="50"/>
    </location>
</feature>
<keyword evidence="7" id="KW-0349">Heme</keyword>
<dbReference type="GO" id="GO:0005886">
    <property type="term" value="C:plasma membrane"/>
    <property type="evidence" value="ECO:0007669"/>
    <property type="project" value="UniProtKB-SubCell"/>
</dbReference>
<dbReference type="Pfam" id="PF01794">
    <property type="entry name" value="Ferric_reduct"/>
    <property type="match status" value="1"/>
</dbReference>
<protein>
    <recommendedName>
        <fullName evidence="7">Protein-methionine-sulfoxide reductase heme-binding subunit MsrQ</fullName>
    </recommendedName>
    <alternativeName>
        <fullName evidence="7">Flavocytochrome MsrQ</fullName>
    </alternativeName>
</protein>
<dbReference type="GO" id="GO:0009055">
    <property type="term" value="F:electron transfer activity"/>
    <property type="evidence" value="ECO:0007669"/>
    <property type="project" value="UniProtKB-UniRule"/>
</dbReference>
<evidence type="ECO:0000256" key="7">
    <source>
        <dbReference type="HAMAP-Rule" id="MF_01207"/>
    </source>
</evidence>
<keyword evidence="7" id="KW-0249">Electron transport</keyword>
<reference evidence="10" key="2">
    <citation type="submission" date="2016-04" db="EMBL/GenBank/DDBJ databases">
        <title>First Complete Genome Sequence of a Subdivision 6 Acidobacterium.</title>
        <authorList>
            <person name="Huang S."/>
            <person name="Vieira S."/>
            <person name="Bunk B."/>
            <person name="Riedel T."/>
            <person name="Sproeer C."/>
            <person name="Overmann J."/>
        </authorList>
    </citation>
    <scope>NUCLEOTIDE SEQUENCE [LARGE SCALE GENOMIC DNA]</scope>
    <source>
        <strain evidence="10">DSM 100886 HEG_-6_39</strain>
    </source>
</reference>